<dbReference type="KEGG" id="nkf:Nkreftii_003596"/>
<evidence type="ECO:0000313" key="2">
    <source>
        <dbReference type="Proteomes" id="UP000593737"/>
    </source>
</evidence>
<dbReference type="Proteomes" id="UP000593737">
    <property type="component" value="Chromosome"/>
</dbReference>
<organism evidence="1 2">
    <name type="scientific">Candidatus Nitrospira kreftii</name>
    <dbReference type="NCBI Taxonomy" id="2652173"/>
    <lineage>
        <taxon>Bacteria</taxon>
        <taxon>Pseudomonadati</taxon>
        <taxon>Nitrospirota</taxon>
        <taxon>Nitrospiria</taxon>
        <taxon>Nitrospirales</taxon>
        <taxon>Nitrospiraceae</taxon>
        <taxon>Nitrospira</taxon>
    </lineage>
</organism>
<proteinExistence type="predicted"/>
<reference evidence="1 2" key="1">
    <citation type="journal article" date="2020" name="ISME J.">
        <title>Enrichment and physiological characterization of a novel comammox Nitrospira indicates ammonium inhibition of complete nitrification.</title>
        <authorList>
            <person name="Sakoula D."/>
            <person name="Koch H."/>
            <person name="Frank J."/>
            <person name="Jetten M.S.M."/>
            <person name="van Kessel M.A.H.J."/>
            <person name="Lucker S."/>
        </authorList>
    </citation>
    <scope>NUCLEOTIDE SEQUENCE [LARGE SCALE GENOMIC DNA]</scope>
    <source>
        <strain evidence="1">Comreactor17</strain>
    </source>
</reference>
<protein>
    <submittedName>
        <fullName evidence="1">Uncharacterized protein</fullName>
    </submittedName>
</protein>
<sequence length="52" mass="5802">MNLFPKYSDTELLYAQICNSVTREKSLISSAFHAGRGMKEAACESLPYVKSD</sequence>
<gene>
    <name evidence="1" type="ORF">Nkreftii_003596</name>
</gene>
<evidence type="ECO:0000313" key="1">
    <source>
        <dbReference type="EMBL" id="QPD05822.1"/>
    </source>
</evidence>
<accession>A0A7S8J042</accession>
<dbReference type="AlphaFoldDB" id="A0A7S8J042"/>
<name>A0A7S8J042_9BACT</name>
<dbReference type="EMBL" id="CP047423">
    <property type="protein sequence ID" value="QPD05822.1"/>
    <property type="molecule type" value="Genomic_DNA"/>
</dbReference>